<evidence type="ECO:0000259" key="2">
    <source>
        <dbReference type="PROSITE" id="PS50914"/>
    </source>
</evidence>
<keyword evidence="4" id="KW-1185">Reference proteome</keyword>
<evidence type="ECO:0000313" key="4">
    <source>
        <dbReference type="Proteomes" id="UP000199120"/>
    </source>
</evidence>
<sequence>MKSDEALKQDVEGELLWDPQVDAANIRVNVHERVVTLSGTVPDYAQKLAAQKAVQRVAGSRALVMELDVPERPRARHEDEDLAAAIVLALRWQAGLAEKDIRVEVERGCVTLSGEVDWGYQRHAAEKVVGAMRGVVGVANQIVVRHSDAVADVAAQISAALARRAQREFSRIDIDVQHGVVTLTGTVASLAERRAACGAAWAAKGVRQVVDRLVVA</sequence>
<dbReference type="STRING" id="416943.SAMN05445871_5488"/>
<feature type="domain" description="BON" evidence="2">
    <location>
        <begin position="3"/>
        <end position="71"/>
    </location>
</feature>
<dbReference type="PANTHER" id="PTHR34606:SF4">
    <property type="entry name" value="OUTER MEMBRANE LIPOPROTEIN DOLP"/>
    <property type="match status" value="1"/>
</dbReference>
<dbReference type="InterPro" id="IPR014004">
    <property type="entry name" value="Transpt-assoc_nodulatn_dom_bac"/>
</dbReference>
<dbReference type="EMBL" id="FOAJ01000010">
    <property type="protein sequence ID" value="SEL61910.1"/>
    <property type="molecule type" value="Genomic_DNA"/>
</dbReference>
<proteinExistence type="predicted"/>
<evidence type="ECO:0000313" key="3">
    <source>
        <dbReference type="EMBL" id="SEL61910.1"/>
    </source>
</evidence>
<dbReference type="Pfam" id="PF04972">
    <property type="entry name" value="BON"/>
    <property type="match status" value="3"/>
</dbReference>
<evidence type="ECO:0000256" key="1">
    <source>
        <dbReference type="ARBA" id="ARBA00022729"/>
    </source>
</evidence>
<protein>
    <submittedName>
        <fullName evidence="3">Osmotically-inducible protein OsmY, contains BON domain</fullName>
    </submittedName>
</protein>
<dbReference type="InterPro" id="IPR007055">
    <property type="entry name" value="BON_dom"/>
</dbReference>
<feature type="domain" description="BON" evidence="2">
    <location>
        <begin position="78"/>
        <end position="146"/>
    </location>
</feature>
<accession>A0A1H7RNN9</accession>
<dbReference type="Proteomes" id="UP000199120">
    <property type="component" value="Unassembled WGS sequence"/>
</dbReference>
<reference evidence="4" key="1">
    <citation type="submission" date="2016-10" db="EMBL/GenBank/DDBJ databases">
        <authorList>
            <person name="Varghese N."/>
            <person name="Submissions S."/>
        </authorList>
    </citation>
    <scope>NUCLEOTIDE SEQUENCE [LARGE SCALE GENOMIC DNA]</scope>
    <source>
        <strain evidence="4">LMG 26416</strain>
    </source>
</reference>
<name>A0A1H7RNN9_9BURK</name>
<gene>
    <name evidence="3" type="ORF">SAMN05192542_110114</name>
</gene>
<dbReference type="PANTHER" id="PTHR34606">
    <property type="entry name" value="BON DOMAIN-CONTAINING PROTEIN"/>
    <property type="match status" value="1"/>
</dbReference>
<feature type="domain" description="BON" evidence="2">
    <location>
        <begin position="149"/>
        <end position="216"/>
    </location>
</feature>
<dbReference type="RefSeq" id="WP_090551597.1">
    <property type="nucleotide sequence ID" value="NZ_FNSR01000003.1"/>
</dbReference>
<organism evidence="3 4">
    <name type="scientific">Paraburkholderia caballeronis</name>
    <dbReference type="NCBI Taxonomy" id="416943"/>
    <lineage>
        <taxon>Bacteria</taxon>
        <taxon>Pseudomonadati</taxon>
        <taxon>Pseudomonadota</taxon>
        <taxon>Betaproteobacteria</taxon>
        <taxon>Burkholderiales</taxon>
        <taxon>Burkholderiaceae</taxon>
        <taxon>Paraburkholderia</taxon>
    </lineage>
</organism>
<dbReference type="OrthoDB" id="870892at2"/>
<dbReference type="PROSITE" id="PS50914">
    <property type="entry name" value="BON"/>
    <property type="match status" value="3"/>
</dbReference>
<keyword evidence="1" id="KW-0732">Signal</keyword>
<dbReference type="AlphaFoldDB" id="A0A1H7RNN9"/>
<dbReference type="SMART" id="SM00749">
    <property type="entry name" value="BON"/>
    <property type="match status" value="3"/>
</dbReference>
<dbReference type="Gene3D" id="3.30.1340.30">
    <property type="match status" value="3"/>
</dbReference>
<dbReference type="InterPro" id="IPR051686">
    <property type="entry name" value="Lipoprotein_DolP"/>
</dbReference>